<keyword evidence="2" id="KW-1185">Reference proteome</keyword>
<keyword evidence="1" id="KW-0449">Lipoprotein</keyword>
<dbReference type="EMBL" id="CP001251">
    <property type="protein sequence ID" value="ACK41483.1"/>
    <property type="molecule type" value="Genomic_DNA"/>
</dbReference>
<dbReference type="KEGG" id="dtu:Dtur_0152"/>
<sequence length="186" mass="21578">MKKIVILLIVGLIFISGCARTVTQRPKGYLGISISFYRPLILSIDGSYYAFIIAFNENNVITEDPNTWQYYIEYDGFNQKFMWGRNDFSSYGTLLSGKFSEDGTNFSFKISLNLFSNATSLYMKIFYFVYDPFVYDPLQGFRDLYWQYPDSDSESIRIDLSNYPYSYNSVLTGNINIISGLSLWIE</sequence>
<dbReference type="PROSITE" id="PS51257">
    <property type="entry name" value="PROKAR_LIPOPROTEIN"/>
    <property type="match status" value="1"/>
</dbReference>
<dbReference type="STRING" id="515635.Dtur_0152"/>
<dbReference type="RefSeq" id="WP_012582568.1">
    <property type="nucleotide sequence ID" value="NC_011661.1"/>
</dbReference>
<dbReference type="HOGENOM" id="CLU_1452301_0_0_0"/>
<evidence type="ECO:0000313" key="2">
    <source>
        <dbReference type="Proteomes" id="UP000007719"/>
    </source>
</evidence>
<dbReference type="OrthoDB" id="9815776at2"/>
<dbReference type="InParanoid" id="B8DYV1"/>
<organism evidence="1 2">
    <name type="scientific">Dictyoglomus turgidum (strain DSM 6724 / Z-1310)</name>
    <dbReference type="NCBI Taxonomy" id="515635"/>
    <lineage>
        <taxon>Bacteria</taxon>
        <taxon>Pseudomonadati</taxon>
        <taxon>Dictyoglomota</taxon>
        <taxon>Dictyoglomia</taxon>
        <taxon>Dictyoglomales</taxon>
        <taxon>Dictyoglomaceae</taxon>
        <taxon>Dictyoglomus</taxon>
    </lineage>
</organism>
<name>B8DYV1_DICTD</name>
<dbReference type="Proteomes" id="UP000007719">
    <property type="component" value="Chromosome"/>
</dbReference>
<protein>
    <submittedName>
        <fullName evidence="1">Lipoprotein, putative</fullName>
    </submittedName>
</protein>
<accession>B8DYV1</accession>
<gene>
    <name evidence="1" type="ordered locus">Dtur_0152</name>
</gene>
<reference evidence="2" key="1">
    <citation type="journal article" date="2016" name="Front. Microbiol.">
        <title>The complete genome sequence of hyperthermophile Dictyoglomus turgidum DSM 6724 reveals a specialized carbohydrate fermentor.</title>
        <authorList>
            <person name="Brumm P.J."/>
            <person name="Gowda K."/>
            <person name="Robb F.T."/>
            <person name="Mead D.A."/>
        </authorList>
    </citation>
    <scope>NUCLEOTIDE SEQUENCE [LARGE SCALE GENOMIC DNA]</scope>
    <source>
        <strain evidence="2">DSM 6724 / Z-1310</strain>
    </source>
</reference>
<dbReference type="EnsemblBacteria" id="ACK41483">
    <property type="protein sequence ID" value="ACK41483"/>
    <property type="gene ID" value="Dtur_0152"/>
</dbReference>
<dbReference type="AlphaFoldDB" id="B8DYV1"/>
<proteinExistence type="predicted"/>
<evidence type="ECO:0000313" key="1">
    <source>
        <dbReference type="EMBL" id="ACK41483.1"/>
    </source>
</evidence>